<comment type="subcellular location">
    <subcellularLocation>
        <location evidence="1">Cell inner membrane</location>
        <topology evidence="1">Multi-pass membrane protein</topology>
    </subcellularLocation>
</comment>
<keyword evidence="7" id="KW-0808">Transferase</keyword>
<keyword evidence="5" id="KW-1003">Cell membrane</keyword>
<evidence type="ECO:0000256" key="8">
    <source>
        <dbReference type="ARBA" id="ARBA00022692"/>
    </source>
</evidence>
<comment type="similarity">
    <text evidence="2">Belongs to the CpsD/CapB family.</text>
</comment>
<evidence type="ECO:0000256" key="4">
    <source>
        <dbReference type="ARBA" id="ARBA00011903"/>
    </source>
</evidence>
<evidence type="ECO:0000256" key="5">
    <source>
        <dbReference type="ARBA" id="ARBA00022475"/>
    </source>
</evidence>
<dbReference type="GO" id="GO:0005886">
    <property type="term" value="C:plasma membrane"/>
    <property type="evidence" value="ECO:0007669"/>
    <property type="project" value="UniProtKB-SubCell"/>
</dbReference>
<keyword evidence="9" id="KW-0547">Nucleotide-binding</keyword>
<evidence type="ECO:0000256" key="15">
    <source>
        <dbReference type="ARBA" id="ARBA00051245"/>
    </source>
</evidence>
<dbReference type="PANTHER" id="PTHR32309:SF13">
    <property type="entry name" value="FERRIC ENTEROBACTIN TRANSPORT PROTEIN FEPE"/>
    <property type="match status" value="1"/>
</dbReference>
<feature type="domain" description="Tyrosine-protein kinase G-rich" evidence="20">
    <location>
        <begin position="402"/>
        <end position="471"/>
    </location>
</feature>
<sequence length="734" mass="80038">MNKLPAAIGFGGDASYEAVTRRNDALTNEPRPSIFRQYLRVAMRWRRYIIGSIVTCLLLGIVITFLMTPMYKATITLEIARESNRIVNIQGVQQEASEGDQEFYQTQYGLLKSRALAERVAAQTGVVDDPAFFEMFSVKPSDSTVGSSGRYTAKGRQERQRAAGAILLANLKVVPARASRLVEINFSSPNAELSAKVVNAWSSNFIALSLERRYDATSYARHFLEERLSQLRARLEASERALVSFASRVKILDVPGENGGASRPLIAQDLSDLNQELARATAARIQTQSQSEEAARAGGATMEALTNGAINALRQRRAELAANYQKLMIQFTPDYPAAREISAQLATIDRAITREEKRVSSSFGTSLRTAVSRESALRERVDGLKEDVLSLRRRSIQYNIYQREVDTNRSLYDGLLSRYKEIGVASGIGVNNISIVDLAEVPKSPSSPRLLLNLLLAVIVGTIIGAAIAYILEQSDETITDPAEAERLIGLPLLGVIPKLIGAEPIDMLRDPKSELVDAYLAVTTNLSFSTGAGIPPTMAVTSTRAAEGKSTTSLSLAVLLARSHKRVLLIDADMRSPSVHRLLDLPNKVGLSNYLAGDNAALDAINHIGMFNMDVMTTGPLPPNAAELLSGNGFKNLLDRLSERYDHVVIDSPPVVGLADAPLIASQVDSVIYAVESHGIRFTMVKIALGRLTAAHAQTLGIVVTKFEAKKAQYSQNYDYGYSYGDRSDTSAR</sequence>
<evidence type="ECO:0000256" key="6">
    <source>
        <dbReference type="ARBA" id="ARBA00022519"/>
    </source>
</evidence>
<keyword evidence="8 17" id="KW-0812">Transmembrane</keyword>
<feature type="domain" description="AAA" evidence="19">
    <location>
        <begin position="540"/>
        <end position="677"/>
    </location>
</feature>
<dbReference type="CDD" id="cd05387">
    <property type="entry name" value="BY-kinase"/>
    <property type="match status" value="1"/>
</dbReference>
<dbReference type="InterPro" id="IPR025669">
    <property type="entry name" value="AAA_dom"/>
</dbReference>
<evidence type="ECO:0000256" key="12">
    <source>
        <dbReference type="ARBA" id="ARBA00022989"/>
    </source>
</evidence>
<dbReference type="Pfam" id="PF13614">
    <property type="entry name" value="AAA_31"/>
    <property type="match status" value="1"/>
</dbReference>
<evidence type="ECO:0000256" key="1">
    <source>
        <dbReference type="ARBA" id="ARBA00004429"/>
    </source>
</evidence>
<dbReference type="PANTHER" id="PTHR32309">
    <property type="entry name" value="TYROSINE-PROTEIN KINASE"/>
    <property type="match status" value="1"/>
</dbReference>
<feature type="transmembrane region" description="Helical" evidence="17">
    <location>
        <begin position="450"/>
        <end position="472"/>
    </location>
</feature>
<dbReference type="InterPro" id="IPR032807">
    <property type="entry name" value="GNVR"/>
</dbReference>
<evidence type="ECO:0000259" key="18">
    <source>
        <dbReference type="Pfam" id="PF02706"/>
    </source>
</evidence>
<dbReference type="RefSeq" id="WP_107931191.1">
    <property type="nucleotide sequence ID" value="NZ_PZZN01000001.1"/>
</dbReference>
<evidence type="ECO:0000313" key="22">
    <source>
        <dbReference type="Proteomes" id="UP000240996"/>
    </source>
</evidence>
<dbReference type="Gene3D" id="3.40.50.300">
    <property type="entry name" value="P-loop containing nucleotide triphosphate hydrolases"/>
    <property type="match status" value="1"/>
</dbReference>
<comment type="similarity">
    <text evidence="3">Belongs to the etk/wzc family.</text>
</comment>
<comment type="caution">
    <text evidence="21">The sequence shown here is derived from an EMBL/GenBank/DDBJ whole genome shotgun (WGS) entry which is preliminary data.</text>
</comment>
<keyword evidence="13 17" id="KW-0472">Membrane</keyword>
<evidence type="ECO:0000256" key="13">
    <source>
        <dbReference type="ARBA" id="ARBA00023136"/>
    </source>
</evidence>
<keyword evidence="6" id="KW-0997">Cell inner membrane</keyword>
<keyword evidence="22" id="KW-1185">Reference proteome</keyword>
<feature type="coiled-coil region" evidence="16">
    <location>
        <begin position="270"/>
        <end position="330"/>
    </location>
</feature>
<gene>
    <name evidence="21" type="ORF">C8J24_1393</name>
</gene>
<dbReference type="EMBL" id="PZZN01000001">
    <property type="protein sequence ID" value="PTM47986.1"/>
    <property type="molecule type" value="Genomic_DNA"/>
</dbReference>
<keyword evidence="14" id="KW-0829">Tyrosine-protein kinase</keyword>
<feature type="domain" description="Polysaccharide chain length determinant N-terminal" evidence="18">
    <location>
        <begin position="39"/>
        <end position="123"/>
    </location>
</feature>
<keyword evidence="16" id="KW-0175">Coiled coil</keyword>
<evidence type="ECO:0000256" key="11">
    <source>
        <dbReference type="ARBA" id="ARBA00022840"/>
    </source>
</evidence>
<evidence type="ECO:0000256" key="9">
    <source>
        <dbReference type="ARBA" id="ARBA00022741"/>
    </source>
</evidence>
<evidence type="ECO:0000256" key="14">
    <source>
        <dbReference type="ARBA" id="ARBA00023137"/>
    </source>
</evidence>
<evidence type="ECO:0000259" key="20">
    <source>
        <dbReference type="Pfam" id="PF13807"/>
    </source>
</evidence>
<dbReference type="NCBIfam" id="TIGR01007">
    <property type="entry name" value="eps_fam"/>
    <property type="match status" value="1"/>
</dbReference>
<evidence type="ECO:0000256" key="7">
    <source>
        <dbReference type="ARBA" id="ARBA00022679"/>
    </source>
</evidence>
<dbReference type="GO" id="GO:0004715">
    <property type="term" value="F:non-membrane spanning protein tyrosine kinase activity"/>
    <property type="evidence" value="ECO:0007669"/>
    <property type="project" value="UniProtKB-EC"/>
</dbReference>
<comment type="catalytic activity">
    <reaction evidence="15">
        <text>L-tyrosyl-[protein] + ATP = O-phospho-L-tyrosyl-[protein] + ADP + H(+)</text>
        <dbReference type="Rhea" id="RHEA:10596"/>
        <dbReference type="Rhea" id="RHEA-COMP:10136"/>
        <dbReference type="Rhea" id="RHEA-COMP:20101"/>
        <dbReference type="ChEBI" id="CHEBI:15378"/>
        <dbReference type="ChEBI" id="CHEBI:30616"/>
        <dbReference type="ChEBI" id="CHEBI:46858"/>
        <dbReference type="ChEBI" id="CHEBI:61978"/>
        <dbReference type="ChEBI" id="CHEBI:456216"/>
        <dbReference type="EC" id="2.7.10.2"/>
    </reaction>
</comment>
<evidence type="ECO:0000256" key="3">
    <source>
        <dbReference type="ARBA" id="ARBA00008883"/>
    </source>
</evidence>
<dbReference type="InterPro" id="IPR005702">
    <property type="entry name" value="Wzc-like_C"/>
</dbReference>
<dbReference type="Pfam" id="PF02706">
    <property type="entry name" value="Wzz"/>
    <property type="match status" value="1"/>
</dbReference>
<evidence type="ECO:0000259" key="19">
    <source>
        <dbReference type="Pfam" id="PF13614"/>
    </source>
</evidence>
<dbReference type="AlphaFoldDB" id="A0A2T4YVY9"/>
<evidence type="ECO:0000256" key="2">
    <source>
        <dbReference type="ARBA" id="ARBA00007316"/>
    </source>
</evidence>
<evidence type="ECO:0000256" key="16">
    <source>
        <dbReference type="SAM" id="Coils"/>
    </source>
</evidence>
<dbReference type="SUPFAM" id="SSF52540">
    <property type="entry name" value="P-loop containing nucleoside triphosphate hydrolases"/>
    <property type="match status" value="1"/>
</dbReference>
<reference evidence="21 22" key="1">
    <citation type="submission" date="2018-04" db="EMBL/GenBank/DDBJ databases">
        <title>Genomic Encyclopedia of Type Strains, Phase III (KMG-III): the genomes of soil and plant-associated and newly described type strains.</title>
        <authorList>
            <person name="Whitman W."/>
        </authorList>
    </citation>
    <scope>NUCLEOTIDE SEQUENCE [LARGE SCALE GENOMIC DNA]</scope>
    <source>
        <strain evidence="21 22">NW12</strain>
    </source>
</reference>
<feature type="transmembrane region" description="Helical" evidence="17">
    <location>
        <begin position="48"/>
        <end position="67"/>
    </location>
</feature>
<organism evidence="21 22">
    <name type="scientific">Sphingomonas aerolata</name>
    <dbReference type="NCBI Taxonomy" id="185951"/>
    <lineage>
        <taxon>Bacteria</taxon>
        <taxon>Pseudomonadati</taxon>
        <taxon>Pseudomonadota</taxon>
        <taxon>Alphaproteobacteria</taxon>
        <taxon>Sphingomonadales</taxon>
        <taxon>Sphingomonadaceae</taxon>
        <taxon>Sphingomonas</taxon>
    </lineage>
</organism>
<dbReference type="Pfam" id="PF13807">
    <property type="entry name" value="GNVR"/>
    <property type="match status" value="1"/>
</dbReference>
<keyword evidence="11" id="KW-0067">ATP-binding</keyword>
<dbReference type="InterPro" id="IPR027417">
    <property type="entry name" value="P-loop_NTPase"/>
</dbReference>
<evidence type="ECO:0000256" key="10">
    <source>
        <dbReference type="ARBA" id="ARBA00022777"/>
    </source>
</evidence>
<proteinExistence type="inferred from homology"/>
<keyword evidence="12 17" id="KW-1133">Transmembrane helix</keyword>
<protein>
    <recommendedName>
        <fullName evidence="4">non-specific protein-tyrosine kinase</fullName>
        <ecNumber evidence="4">2.7.10.2</ecNumber>
    </recommendedName>
</protein>
<evidence type="ECO:0000313" key="21">
    <source>
        <dbReference type="EMBL" id="PTM47986.1"/>
    </source>
</evidence>
<dbReference type="InterPro" id="IPR050445">
    <property type="entry name" value="Bact_polysacc_biosynth/exp"/>
</dbReference>
<dbReference type="GO" id="GO:0005524">
    <property type="term" value="F:ATP binding"/>
    <property type="evidence" value="ECO:0007669"/>
    <property type="project" value="UniProtKB-KW"/>
</dbReference>
<keyword evidence="10" id="KW-0418">Kinase</keyword>
<evidence type="ECO:0000256" key="17">
    <source>
        <dbReference type="SAM" id="Phobius"/>
    </source>
</evidence>
<accession>A0A2T4YVY9</accession>
<dbReference type="Proteomes" id="UP000240996">
    <property type="component" value="Unassembled WGS sequence"/>
</dbReference>
<dbReference type="InterPro" id="IPR003856">
    <property type="entry name" value="LPS_length_determ_N"/>
</dbReference>
<dbReference type="EC" id="2.7.10.2" evidence="4"/>
<name>A0A2T4YVY9_9SPHN</name>